<evidence type="ECO:0000313" key="2">
    <source>
        <dbReference type="EMBL" id="CAF3674658.1"/>
    </source>
</evidence>
<comment type="caution">
    <text evidence="1">The sequence shown here is derived from an EMBL/GenBank/DDBJ whole genome shotgun (WGS) entry which is preliminary data.</text>
</comment>
<accession>A0A8S2DFP6</accession>
<dbReference type="Proteomes" id="UP000682733">
    <property type="component" value="Unassembled WGS sequence"/>
</dbReference>
<protein>
    <submittedName>
        <fullName evidence="1">Uncharacterized protein</fullName>
    </submittedName>
</protein>
<proteinExistence type="predicted"/>
<dbReference type="Proteomes" id="UP000677228">
    <property type="component" value="Unassembled WGS sequence"/>
</dbReference>
<gene>
    <name evidence="1" type="ORF">OVA965_LOCUS9210</name>
    <name evidence="2" type="ORF">TMI583_LOCUS9206</name>
</gene>
<dbReference type="AlphaFoldDB" id="A0A8S2DFP6"/>
<dbReference type="EMBL" id="CAJOBA010003221">
    <property type="protein sequence ID" value="CAF3674658.1"/>
    <property type="molecule type" value="Genomic_DNA"/>
</dbReference>
<name>A0A8S2DFP6_9BILA</name>
<reference evidence="1" key="1">
    <citation type="submission" date="2021-02" db="EMBL/GenBank/DDBJ databases">
        <authorList>
            <person name="Nowell W R."/>
        </authorList>
    </citation>
    <scope>NUCLEOTIDE SEQUENCE</scope>
</reference>
<organism evidence="1 3">
    <name type="scientific">Didymodactylos carnosus</name>
    <dbReference type="NCBI Taxonomy" id="1234261"/>
    <lineage>
        <taxon>Eukaryota</taxon>
        <taxon>Metazoa</taxon>
        <taxon>Spiralia</taxon>
        <taxon>Gnathifera</taxon>
        <taxon>Rotifera</taxon>
        <taxon>Eurotatoria</taxon>
        <taxon>Bdelloidea</taxon>
        <taxon>Philodinida</taxon>
        <taxon>Philodinidae</taxon>
        <taxon>Didymodactylos</taxon>
    </lineage>
</organism>
<evidence type="ECO:0000313" key="3">
    <source>
        <dbReference type="Proteomes" id="UP000677228"/>
    </source>
</evidence>
<sequence>MANQVHVSTGIYKKIKNSTTKLTMEDVEKMILAAAQQADIDNLRKLIQTMIFVIVERRNSIILGAKLDTEEEKFQLPSECLGLTRRIVQSTTRTATIMILLAKEMFEHVNGNERMIWAASNLMHELTHAVSQTGEDTPQDNDFLVQDQGKKEGGTTFEHQFFGGIFQRQAFLGAIGLALIPADIVESTWTDIMDLHTPDDVNATEFNDYLFQTYVDISLYGINIWNVHDAIINDLPRTNNHVEGYNRRLESNFPKHPHIYHFIELLRDEHLYQHHRAEESDMQIRKRKNLYNNIDSKLKELHEEHVKRTITNTELAIKCGRAV</sequence>
<dbReference type="EMBL" id="CAJNOK010003220">
    <property type="protein sequence ID" value="CAF0892716.1"/>
    <property type="molecule type" value="Genomic_DNA"/>
</dbReference>
<evidence type="ECO:0000313" key="1">
    <source>
        <dbReference type="EMBL" id="CAF0892716.1"/>
    </source>
</evidence>